<feature type="domain" description="VTT" evidence="3">
    <location>
        <begin position="117"/>
        <end position="233"/>
    </location>
</feature>
<dbReference type="PANTHER" id="PTHR42709">
    <property type="entry name" value="ALKALINE PHOSPHATASE LIKE PROTEIN"/>
    <property type="match status" value="1"/>
</dbReference>
<reference evidence="4 5" key="1">
    <citation type="journal article" date="2019" name="Nat. Microbiol.">
        <title>Mediterranean grassland soil C-N compound turnover is dependent on rainfall and depth, and is mediated by genomically divergent microorganisms.</title>
        <authorList>
            <person name="Diamond S."/>
            <person name="Andeer P.F."/>
            <person name="Li Z."/>
            <person name="Crits-Christoph A."/>
            <person name="Burstein D."/>
            <person name="Anantharaman K."/>
            <person name="Lane K.R."/>
            <person name="Thomas B.C."/>
            <person name="Pan C."/>
            <person name="Northen T.R."/>
            <person name="Banfield J.F."/>
        </authorList>
    </citation>
    <scope>NUCLEOTIDE SEQUENCE [LARGE SCALE GENOMIC DNA]</scope>
    <source>
        <strain evidence="4">WS_11</strain>
    </source>
</reference>
<organism evidence="4 5">
    <name type="scientific">Eiseniibacteriota bacterium</name>
    <dbReference type="NCBI Taxonomy" id="2212470"/>
    <lineage>
        <taxon>Bacteria</taxon>
        <taxon>Candidatus Eiseniibacteriota</taxon>
    </lineage>
</organism>
<evidence type="ECO:0000256" key="1">
    <source>
        <dbReference type="SAM" id="MobiDB-lite"/>
    </source>
</evidence>
<dbReference type="InterPro" id="IPR051311">
    <property type="entry name" value="DedA_domain"/>
</dbReference>
<evidence type="ECO:0000256" key="2">
    <source>
        <dbReference type="SAM" id="Phobius"/>
    </source>
</evidence>
<keyword evidence="2" id="KW-1133">Transmembrane helix</keyword>
<feature type="region of interest" description="Disordered" evidence="1">
    <location>
        <begin position="1"/>
        <end position="83"/>
    </location>
</feature>
<proteinExistence type="predicted"/>
<sequence length="241" mass="25726">MGHRGGGGGLGDARRAGSGGPELPGAADRQRHGAARLDRRARTVARPARRRRAPDPAEAPRRGRAPRGRAAARGSPPPARGGSMIAATVNPFASPQGTWLTTLGYSILSGLFPILNEEAYLVAVATLTPSQAWPIILIATCGQFVAKVILYLTGRHGVRPHAKRFQRQLDKAEDALRHHPAGTDAVVFLSAVTGFPPFYGVSMMAGVMQLPIVRFLLVATPGRLLRFAIAFYAPRVLKGMF</sequence>
<evidence type="ECO:0000313" key="5">
    <source>
        <dbReference type="Proteomes" id="UP000319771"/>
    </source>
</evidence>
<evidence type="ECO:0000313" key="4">
    <source>
        <dbReference type="EMBL" id="TMQ73703.1"/>
    </source>
</evidence>
<feature type="transmembrane region" description="Helical" evidence="2">
    <location>
        <begin position="185"/>
        <end position="206"/>
    </location>
</feature>
<keyword evidence="2" id="KW-0812">Transmembrane</keyword>
<evidence type="ECO:0000259" key="3">
    <source>
        <dbReference type="Pfam" id="PF09335"/>
    </source>
</evidence>
<feature type="compositionally biased region" description="Basic and acidic residues" evidence="1">
    <location>
        <begin position="28"/>
        <end position="41"/>
    </location>
</feature>
<keyword evidence="2" id="KW-0472">Membrane</keyword>
<protein>
    <recommendedName>
        <fullName evidence="3">VTT domain-containing protein</fullName>
    </recommendedName>
</protein>
<gene>
    <name evidence="4" type="ORF">E6K81_03355</name>
</gene>
<accession>A0A538UCT8</accession>
<feature type="compositionally biased region" description="Gly residues" evidence="1">
    <location>
        <begin position="1"/>
        <end position="22"/>
    </location>
</feature>
<feature type="transmembrane region" description="Helical" evidence="2">
    <location>
        <begin position="132"/>
        <end position="154"/>
    </location>
</feature>
<name>A0A538UCT8_UNCEI</name>
<dbReference type="Pfam" id="PF09335">
    <property type="entry name" value="VTT_dom"/>
    <property type="match status" value="1"/>
</dbReference>
<dbReference type="AlphaFoldDB" id="A0A538UCT8"/>
<dbReference type="InterPro" id="IPR032816">
    <property type="entry name" value="VTT_dom"/>
</dbReference>
<comment type="caution">
    <text evidence="4">The sequence shown here is derived from an EMBL/GenBank/DDBJ whole genome shotgun (WGS) entry which is preliminary data.</text>
</comment>
<dbReference type="Proteomes" id="UP000319771">
    <property type="component" value="Unassembled WGS sequence"/>
</dbReference>
<dbReference type="EMBL" id="VBPB01000049">
    <property type="protein sequence ID" value="TMQ73703.1"/>
    <property type="molecule type" value="Genomic_DNA"/>
</dbReference>